<feature type="region of interest" description="Disordered" evidence="1">
    <location>
        <begin position="1"/>
        <end position="23"/>
    </location>
</feature>
<feature type="region of interest" description="Disordered" evidence="1">
    <location>
        <begin position="35"/>
        <end position="216"/>
    </location>
</feature>
<accession>A0A166D7L6</accession>
<comment type="caution">
    <text evidence="2">The sequence shown here is derived from an EMBL/GenBank/DDBJ whole genome shotgun (WGS) entry which is preliminary data.</text>
</comment>
<reference evidence="2 3" key="1">
    <citation type="submission" date="2015-08" db="EMBL/GenBank/DDBJ databases">
        <title>Draft Genome Sequence of Rathayibacter sp. Strain VKM Ac-2596 Isolated from Leaf Gall Induced by Plant-Parasitic Nematodes.</title>
        <authorList>
            <person name="Vasilenko O.V."/>
            <person name="Starodumova I.P."/>
            <person name="Tarlachkov S.V."/>
            <person name="Dorofeeva L.V."/>
            <person name="Evtushenko L.I."/>
        </authorList>
    </citation>
    <scope>NUCLEOTIDE SEQUENCE [LARGE SCALE GENOMIC DNA]</scope>
    <source>
        <strain evidence="2 3">VKM Ac-2596</strain>
    </source>
</reference>
<keyword evidence="3" id="KW-1185">Reference proteome</keyword>
<feature type="compositionally biased region" description="Basic residues" evidence="1">
    <location>
        <begin position="100"/>
        <end position="109"/>
    </location>
</feature>
<sequence length="282" mass="30418">MPSKSARPPPRTATRVAGSGTSANRCVLSSTVLERERSATTSRKKLCCSGSSPTEGSSRIQNAGSWTREAAMPTRCRIPPESDPNRLPAESARRTSPRASRARRRRSRCGRPLSQPQYSTHSCAVKDSGNPTACARKPTSATPRAVPGNPRRAPEHRSRWSRTTEAAPRRAPPAGCSCRRRCARVRRSGRDRSSAKAPGARRASRGRGARRRARCCASGRPRSAVAEHDAVGVPRCDDRAAAPVHVPGREVCGVATAVALLVAREDVRAVLGVGRREDERVR</sequence>
<dbReference type="EMBL" id="LIIN01000014">
    <property type="protein sequence ID" value="KZX22127.1"/>
    <property type="molecule type" value="Genomic_DNA"/>
</dbReference>
<name>A0A166D7L6_9MICO</name>
<organism evidence="2 3">
    <name type="scientific">Rathayibacter tanaceti</name>
    <dbReference type="NCBI Taxonomy" id="1671680"/>
    <lineage>
        <taxon>Bacteria</taxon>
        <taxon>Bacillati</taxon>
        <taxon>Actinomycetota</taxon>
        <taxon>Actinomycetes</taxon>
        <taxon>Micrococcales</taxon>
        <taxon>Microbacteriaceae</taxon>
        <taxon>Rathayibacter</taxon>
    </lineage>
</organism>
<dbReference type="AlphaFoldDB" id="A0A166D7L6"/>
<evidence type="ECO:0000256" key="1">
    <source>
        <dbReference type="SAM" id="MobiDB-lite"/>
    </source>
</evidence>
<proteinExistence type="predicted"/>
<feature type="compositionally biased region" description="Basic residues" evidence="1">
    <location>
        <begin position="178"/>
        <end position="187"/>
    </location>
</feature>
<feature type="compositionally biased region" description="Polar residues" evidence="1">
    <location>
        <begin position="49"/>
        <end position="65"/>
    </location>
</feature>
<dbReference type="Proteomes" id="UP000076717">
    <property type="component" value="Unassembled WGS sequence"/>
</dbReference>
<evidence type="ECO:0000313" key="2">
    <source>
        <dbReference type="EMBL" id="KZX22127.1"/>
    </source>
</evidence>
<gene>
    <name evidence="2" type="ORF">ACH61_00694</name>
</gene>
<feature type="compositionally biased region" description="Basic residues" evidence="1">
    <location>
        <begin position="202"/>
        <end position="214"/>
    </location>
</feature>
<evidence type="ECO:0000313" key="3">
    <source>
        <dbReference type="Proteomes" id="UP000076717"/>
    </source>
</evidence>
<protein>
    <submittedName>
        <fullName evidence="2">Uncharacterized protein</fullName>
    </submittedName>
</protein>